<dbReference type="InterPro" id="IPR016024">
    <property type="entry name" value="ARM-type_fold"/>
</dbReference>
<keyword evidence="12 15" id="KW-0833">Ubl conjugation pathway</keyword>
<evidence type="ECO:0000256" key="1">
    <source>
        <dbReference type="ARBA" id="ARBA00000900"/>
    </source>
</evidence>
<keyword evidence="11 14" id="KW-0863">Zinc-finger</keyword>
<reference evidence="18" key="1">
    <citation type="submission" date="2014-09" db="EMBL/GenBank/DDBJ databases">
        <title>Genome sequence of the luminous mushroom Mycena chlorophos for searching fungal bioluminescence genes.</title>
        <authorList>
            <person name="Tanaka Y."/>
            <person name="Kasuga D."/>
            <person name="Oba Y."/>
            <person name="Hase S."/>
            <person name="Sato K."/>
            <person name="Oba Y."/>
            <person name="Sakakibara Y."/>
        </authorList>
    </citation>
    <scope>NUCLEOTIDE SEQUENCE</scope>
</reference>
<evidence type="ECO:0000256" key="2">
    <source>
        <dbReference type="ARBA" id="ARBA00004514"/>
    </source>
</evidence>
<dbReference type="Pfam" id="PF22999">
    <property type="entry name" value="LTN1_E3_ligase_6th"/>
    <property type="match status" value="1"/>
</dbReference>
<dbReference type="EC" id="2.3.2.27" evidence="5 15"/>
<dbReference type="PANTHER" id="PTHR12389">
    <property type="entry name" value="ZINC FINGER PROTEIN 294"/>
    <property type="match status" value="1"/>
</dbReference>
<keyword evidence="8 15" id="KW-0808">Transferase</keyword>
<dbReference type="InterPro" id="IPR011012">
    <property type="entry name" value="Longin-like_dom_sf"/>
</dbReference>
<evidence type="ECO:0000259" key="17">
    <source>
        <dbReference type="PROSITE" id="PS50089"/>
    </source>
</evidence>
<keyword evidence="13 15" id="KW-0862">Zinc</keyword>
<comment type="similarity">
    <text evidence="4 15">Belongs to the LTN1 family.</text>
</comment>
<comment type="subcellular location">
    <subcellularLocation>
        <location evidence="2">Cytoplasm</location>
        <location evidence="2">Cytosol</location>
    </subcellularLocation>
</comment>
<evidence type="ECO:0000313" key="19">
    <source>
        <dbReference type="Proteomes" id="UP000815677"/>
    </source>
</evidence>
<dbReference type="InterPro" id="IPR054476">
    <property type="entry name" value="Ltn1_N"/>
</dbReference>
<evidence type="ECO:0000256" key="8">
    <source>
        <dbReference type="ARBA" id="ARBA00022679"/>
    </source>
</evidence>
<evidence type="ECO:0000256" key="9">
    <source>
        <dbReference type="ARBA" id="ARBA00022723"/>
    </source>
</evidence>
<feature type="compositionally biased region" description="Pro residues" evidence="16">
    <location>
        <begin position="216"/>
        <end position="228"/>
    </location>
</feature>
<evidence type="ECO:0000256" key="15">
    <source>
        <dbReference type="RuleBase" id="RU367090"/>
    </source>
</evidence>
<feature type="domain" description="RING-type" evidence="17">
    <location>
        <begin position="1641"/>
        <end position="1686"/>
    </location>
</feature>
<dbReference type="InterPro" id="IPR039795">
    <property type="entry name" value="LTN1/Rkr1"/>
</dbReference>
<comment type="catalytic activity">
    <reaction evidence="1 15">
        <text>S-ubiquitinyl-[E2 ubiquitin-conjugating enzyme]-L-cysteine + [acceptor protein]-L-lysine = [E2 ubiquitin-conjugating enzyme]-L-cysteine + N(6)-ubiquitinyl-[acceptor protein]-L-lysine.</text>
        <dbReference type="EC" id="2.3.2.27"/>
    </reaction>
</comment>
<dbReference type="CDD" id="cd16491">
    <property type="entry name" value="RING-CH-C4HC3_LTN1"/>
    <property type="match status" value="1"/>
</dbReference>
<evidence type="ECO:0000256" key="3">
    <source>
        <dbReference type="ARBA" id="ARBA00004906"/>
    </source>
</evidence>
<dbReference type="SUPFAM" id="SSF64356">
    <property type="entry name" value="SNARE-like"/>
    <property type="match status" value="1"/>
</dbReference>
<evidence type="ECO:0000256" key="7">
    <source>
        <dbReference type="ARBA" id="ARBA00022490"/>
    </source>
</evidence>
<feature type="region of interest" description="Disordered" evidence="16">
    <location>
        <begin position="211"/>
        <end position="253"/>
    </location>
</feature>
<dbReference type="InterPro" id="IPR013083">
    <property type="entry name" value="Znf_RING/FYVE/PHD"/>
</dbReference>
<dbReference type="InterPro" id="IPR001841">
    <property type="entry name" value="Znf_RING"/>
</dbReference>
<keyword evidence="19" id="KW-1185">Reference proteome</keyword>
<comment type="function">
    <text evidence="15">E3 ubiquitin-protein ligase. Component of the ribosome quality control complex (RQC), a ribosome-associated complex that mediates ubiquitination and extraction of incompletely synthesized nascent chains for proteasomal degradation.</text>
</comment>
<dbReference type="Pfam" id="PF04628">
    <property type="entry name" value="Sedlin_N"/>
    <property type="match status" value="1"/>
</dbReference>
<gene>
    <name evidence="18" type="ORF">MCHLO_05314</name>
</gene>
<proteinExistence type="inferred from homology"/>
<dbReference type="EMBL" id="DF844078">
    <property type="protein sequence ID" value="GAT47872.1"/>
    <property type="molecule type" value="Genomic_DNA"/>
</dbReference>
<evidence type="ECO:0000256" key="11">
    <source>
        <dbReference type="ARBA" id="ARBA00022771"/>
    </source>
</evidence>
<evidence type="ECO:0000256" key="5">
    <source>
        <dbReference type="ARBA" id="ARBA00012483"/>
    </source>
</evidence>
<dbReference type="InterPro" id="IPR006722">
    <property type="entry name" value="Sedlin"/>
</dbReference>
<dbReference type="InterPro" id="IPR054477">
    <property type="entry name" value="LTN1_E3_ligase_6th"/>
</dbReference>
<dbReference type="InterPro" id="IPR039804">
    <property type="entry name" value="RING-CH-C4HC3_LTN1"/>
</dbReference>
<evidence type="ECO:0000256" key="16">
    <source>
        <dbReference type="SAM" id="MobiDB-lite"/>
    </source>
</evidence>
<feature type="compositionally biased region" description="Low complexity" evidence="16">
    <location>
        <begin position="1"/>
        <end position="10"/>
    </location>
</feature>
<evidence type="ECO:0000256" key="6">
    <source>
        <dbReference type="ARBA" id="ARBA00017157"/>
    </source>
</evidence>
<evidence type="ECO:0000256" key="12">
    <source>
        <dbReference type="ARBA" id="ARBA00022786"/>
    </source>
</evidence>
<dbReference type="SUPFAM" id="SSF57850">
    <property type="entry name" value="RING/U-box"/>
    <property type="match status" value="1"/>
</dbReference>
<feature type="region of interest" description="Disordered" evidence="16">
    <location>
        <begin position="1"/>
        <end position="48"/>
    </location>
</feature>
<protein>
    <recommendedName>
        <fullName evidence="6 15">E3 ubiquitin-protein ligase listerin</fullName>
        <ecNumber evidence="5 15">2.3.2.27</ecNumber>
    </recommendedName>
    <alternativeName>
        <fullName evidence="15">RING-type E3 ubiquitin transferase listerin</fullName>
    </alternativeName>
</protein>
<dbReference type="CDD" id="cd14825">
    <property type="entry name" value="TRAPPC2_sedlin"/>
    <property type="match status" value="1"/>
</dbReference>
<sequence>MPPKSSASSATRKKHARKAAAAAGVVDQPPVPREKKGKKHRSDPPRVKQYIAPVKPMAAVRDPLDANGLAHRLAPELLVVLRSMGKKAAVTKLRALEELQSGWIDRCSQDENMLYAVLDMLPVWTHHLPANLVHPQRRVRQITATIHATLLRFEILRSALADDPSEMVAGTWALAAHDQDRMVASVASAARVDSNSLYSFAERTLLDPDALYAELNPPPPAAPPPPATKRPTGVAPQASQPARVKADELEENEQDRRARLRISAFGLLKHLIETTQVALPAFVASPSLWSSLHHAQTLPPTQEHDDEEDDEDDEYYRDAHECFGFGQPVLRRAAWNTLASVVARRPLPSAIVSALSHAVLRSAWVEPDGGVQGAMWGGLLGFLRDHPAAWNLARSGYDEFLTTFLANACGGAPVSAYPSVVVVLSTLPAEILFPSDRLFLAFWAAIGGPPDAERTAAAPALTTSLPATRSRASAAFVSALLECTIFVVRRNRTRGGEDDGVSIFRRELGRVWMALDRRKTEGGKEQERLLHVNARDAATLLRGALESAAGVGEDLLLGGLAELGDRLRGGSSPELVCGVLEALIGDGMALPTIDSTLDANSPARRKLSAEICIREAGHVLMADILRSAVSKEDGMLLVQALNTFGARFFIDPEFAQSVYDLVSQRAYALLLTFPALLFGYFAHAGLQRQTVFRRLLISVADHPEAAEDALRILVGSEARKALHGLTAADSDASGPLDAFFIAHDNLAAPLLAQVLQRDLLLLSSSAYTAVLARVIHVFAARVETAVTTDHVPLTAFSMDLEVLVGVLADRPELVDASFLSSLYLFAYVLPRSYPSKVEAATEEVVSSAANLWLQWRDEERITAEVIAEVKRRLGLILCSTDVSVSPEDILAALKEDILGQPIDLLDDIFPSKADLEAMLETLPPDVSSPSLAVLHPDLPPVPSTKTRIEPMAYDQRGYSSYARIVAALLQAMLDDRRVAKEHVWILQHVLSLALYAEDIIAVPTASSAVFKTPSSEPLSLLVPKARQLATYILTSGPDDAWRTRVLDAVATEKPLVNGNPLAAFVVDVVGRARRTNASRDCRVLGTVLRHLLQDADKAEADSWLNFARQVDKTAPELCITIVSAISSSTLEPPLLERYRNELAAELYGIPASKAATQGLTTLRKLAASAPDADSDVTFLPQQRAVNVFKACQQWVTSDDDEVEEELQSAMTRVFFYLAPLLQNIPGTHWELLFDIVEDNLESASLSDDQGLAVLARTLQLIILIQDLARTNKSLRATWEERYLPILTLVRDLAGEKSDVAKTLPRSTCRELVLSIVQDIPASLITEETLPKMAHLLADPSADVQKMTYQLLTVATKKRTEHLVIEAAVDVEGTTKAELPIELLDILQTSLNFDQEDLLDVEETTVFGYLLGWMVVLDLFVDASLKVRSNYIDQLRSLDIIGTTFIPNLFSLLGVDQGISKAFKLDAWAIDEFFVHLYELGSTWSLQILAAHLYYRALLVIPSLIYSWVLDCKDKTLSTNIGTYTAQHFSSVLIHAELETVREAQLSDEQLTVKVAGAVNEVTASYLVDEHRLEIRLKIPSEWPLRKIEVKDVQRIGVDEGRWRAWILAVQQILWAQNGRIVDGIGLFKKNVQLHFEGQVECAICYSIISVMDGTLPKRPCKTCKNRFHSGCLYKWFSTSHSSSCPLLTHYSAKPSQTNVSSPLSSNLPNWSTSAFAGTLTALSGASSSAQQSSGGASRMGGGQDRHVIQMIANASLDILEDLMKTQNTMYLKSVDKFNEWTVSAFITPANMKFVLLHEGKNEDGIKSFLTDVWELYVKTMLNPFHTAHTPIRSSVFDARVRASAKKHL</sequence>
<dbReference type="Gene3D" id="3.30.450.70">
    <property type="match status" value="1"/>
</dbReference>
<evidence type="ECO:0000256" key="4">
    <source>
        <dbReference type="ARBA" id="ARBA00007997"/>
    </source>
</evidence>
<dbReference type="PANTHER" id="PTHR12389:SF0">
    <property type="entry name" value="E3 UBIQUITIN-PROTEIN LIGASE LISTERIN"/>
    <property type="match status" value="1"/>
</dbReference>
<dbReference type="InterPro" id="IPR054478">
    <property type="entry name" value="LTN1_UBC"/>
</dbReference>
<evidence type="ECO:0000313" key="18">
    <source>
        <dbReference type="EMBL" id="GAT47872.1"/>
    </source>
</evidence>
<evidence type="ECO:0000256" key="10">
    <source>
        <dbReference type="ARBA" id="ARBA00022737"/>
    </source>
</evidence>
<keyword evidence="10" id="KW-0677">Repeat</keyword>
<evidence type="ECO:0000256" key="14">
    <source>
        <dbReference type="PROSITE-ProRule" id="PRU00175"/>
    </source>
</evidence>
<name>A0ABQ0LBF0_MYCCL</name>
<organism evidence="18 19">
    <name type="scientific">Mycena chlorophos</name>
    <name type="common">Agaric fungus</name>
    <name type="synonym">Agaricus chlorophos</name>
    <dbReference type="NCBI Taxonomy" id="658473"/>
    <lineage>
        <taxon>Eukaryota</taxon>
        <taxon>Fungi</taxon>
        <taxon>Dikarya</taxon>
        <taxon>Basidiomycota</taxon>
        <taxon>Agaricomycotina</taxon>
        <taxon>Agaricomycetes</taxon>
        <taxon>Agaricomycetidae</taxon>
        <taxon>Agaricales</taxon>
        <taxon>Marasmiineae</taxon>
        <taxon>Mycenaceae</taxon>
        <taxon>Mycena</taxon>
    </lineage>
</organism>
<dbReference type="Pfam" id="PF22958">
    <property type="entry name" value="Ltn1_1st"/>
    <property type="match status" value="1"/>
</dbReference>
<dbReference type="SUPFAM" id="SSF48371">
    <property type="entry name" value="ARM repeat"/>
    <property type="match status" value="1"/>
</dbReference>
<accession>A0ABQ0LBF0</accession>
<keyword evidence="7" id="KW-0963">Cytoplasm</keyword>
<dbReference type="Pfam" id="PF23009">
    <property type="entry name" value="UBC_like"/>
    <property type="match status" value="1"/>
</dbReference>
<comment type="pathway">
    <text evidence="3 15">Protein modification; protein ubiquitination.</text>
</comment>
<evidence type="ECO:0000256" key="13">
    <source>
        <dbReference type="ARBA" id="ARBA00022833"/>
    </source>
</evidence>
<keyword evidence="9 15" id="KW-0479">Metal-binding</keyword>
<dbReference type="PROSITE" id="PS50089">
    <property type="entry name" value="ZF_RING_2"/>
    <property type="match status" value="1"/>
</dbReference>
<comment type="subunit">
    <text evidence="15">Component of the ribosome quality control complex (RQC).</text>
</comment>
<dbReference type="Gene3D" id="3.30.40.10">
    <property type="entry name" value="Zinc/RING finger domain, C3HC4 (zinc finger)"/>
    <property type="match status" value="1"/>
</dbReference>
<dbReference type="Proteomes" id="UP000815677">
    <property type="component" value="Unassembled WGS sequence"/>
</dbReference>